<name>A0A1I6S153_9CAUL</name>
<dbReference type="RefSeq" id="WP_177221849.1">
    <property type="nucleotide sequence ID" value="NZ_FOZV01000004.1"/>
</dbReference>
<organism evidence="1 2">
    <name type="scientific">Brevundimonas viscosa</name>
    <dbReference type="NCBI Taxonomy" id="871741"/>
    <lineage>
        <taxon>Bacteria</taxon>
        <taxon>Pseudomonadati</taxon>
        <taxon>Pseudomonadota</taxon>
        <taxon>Alphaproteobacteria</taxon>
        <taxon>Caulobacterales</taxon>
        <taxon>Caulobacteraceae</taxon>
        <taxon>Brevundimonas</taxon>
    </lineage>
</organism>
<evidence type="ECO:0000313" key="1">
    <source>
        <dbReference type="EMBL" id="SFS70646.1"/>
    </source>
</evidence>
<keyword evidence="2" id="KW-1185">Reference proteome</keyword>
<dbReference type="STRING" id="871741.SAMN05192570_2078"/>
<dbReference type="EMBL" id="FOZV01000004">
    <property type="protein sequence ID" value="SFS70646.1"/>
    <property type="molecule type" value="Genomic_DNA"/>
</dbReference>
<proteinExistence type="predicted"/>
<dbReference type="AlphaFoldDB" id="A0A1I6S153"/>
<sequence length="57" mass="6494">MKRDRGRTRRTDRDLIIVLACMVGSVLASGYVAARLLETSNGTDPTRYERFYASLDR</sequence>
<reference evidence="2" key="1">
    <citation type="submission" date="2016-10" db="EMBL/GenBank/DDBJ databases">
        <authorList>
            <person name="Varghese N."/>
            <person name="Submissions S."/>
        </authorList>
    </citation>
    <scope>NUCLEOTIDE SEQUENCE [LARGE SCALE GENOMIC DNA]</scope>
    <source>
        <strain evidence="2">CGMCC 1.10683</strain>
    </source>
</reference>
<accession>A0A1I6S153</accession>
<gene>
    <name evidence="1" type="ORF">SAMN05192570_2078</name>
</gene>
<dbReference type="Proteomes" id="UP000198788">
    <property type="component" value="Unassembled WGS sequence"/>
</dbReference>
<evidence type="ECO:0000313" key="2">
    <source>
        <dbReference type="Proteomes" id="UP000198788"/>
    </source>
</evidence>
<protein>
    <submittedName>
        <fullName evidence="1">Uncharacterized protein</fullName>
    </submittedName>
</protein>